<proteinExistence type="predicted"/>
<feature type="domain" description="DUF5675" evidence="1">
    <location>
        <begin position="5"/>
        <end position="115"/>
    </location>
</feature>
<reference evidence="2 3" key="1">
    <citation type="submission" date="2018-03" db="EMBL/GenBank/DDBJ databases">
        <title>Genomic Encyclopedia of Archaeal and Bacterial Type Strains, Phase II (KMG-II): from individual species to whole genera.</title>
        <authorList>
            <person name="Goeker M."/>
        </authorList>
    </citation>
    <scope>NUCLEOTIDE SEQUENCE [LARGE SCALE GENOMIC DNA]</scope>
    <source>
        <strain evidence="2 3">DSM 28057</strain>
    </source>
</reference>
<name>A0A2P8ECB6_9BACT</name>
<dbReference type="RefSeq" id="WP_106566052.1">
    <property type="nucleotide sequence ID" value="NZ_PYGF01000001.1"/>
</dbReference>
<keyword evidence="3" id="KW-1185">Reference proteome</keyword>
<dbReference type="OrthoDB" id="707810at2"/>
<dbReference type="AlphaFoldDB" id="A0A2P8ECB6"/>
<comment type="caution">
    <text evidence="2">The sequence shown here is derived from an EMBL/GenBank/DDBJ whole genome shotgun (WGS) entry which is preliminary data.</text>
</comment>
<organism evidence="2 3">
    <name type="scientific">Cecembia rubra</name>
    <dbReference type="NCBI Taxonomy" id="1485585"/>
    <lineage>
        <taxon>Bacteria</taxon>
        <taxon>Pseudomonadati</taxon>
        <taxon>Bacteroidota</taxon>
        <taxon>Cytophagia</taxon>
        <taxon>Cytophagales</taxon>
        <taxon>Cyclobacteriaceae</taxon>
        <taxon>Cecembia</taxon>
    </lineage>
</organism>
<dbReference type="Proteomes" id="UP000240708">
    <property type="component" value="Unassembled WGS sequence"/>
</dbReference>
<dbReference type="InterPro" id="IPR043732">
    <property type="entry name" value="DUF5675"/>
</dbReference>
<evidence type="ECO:0000313" key="3">
    <source>
        <dbReference type="Proteomes" id="UP000240708"/>
    </source>
</evidence>
<evidence type="ECO:0000259" key="1">
    <source>
        <dbReference type="Pfam" id="PF18925"/>
    </source>
</evidence>
<dbReference type="Pfam" id="PF18925">
    <property type="entry name" value="DUF5675"/>
    <property type="match status" value="1"/>
</dbReference>
<gene>
    <name evidence="2" type="ORF">CLV48_10141</name>
</gene>
<protein>
    <recommendedName>
        <fullName evidence="1">DUF5675 domain-containing protein</fullName>
    </recommendedName>
</protein>
<sequence>MELILTRSYYPEGTNGKLCDGEQLVCSTIELPWRENQRMVSSIPEGRYELVKRYTDKRGWHLLVKNVPNRSGILFHPANDALKELKGCIAPVSKVIGPGKGTDSKTADSRLKTLVFEAMERGENVFLNIQKAKSV</sequence>
<accession>A0A2P8ECB6</accession>
<dbReference type="EMBL" id="PYGF01000001">
    <property type="protein sequence ID" value="PSL07113.1"/>
    <property type="molecule type" value="Genomic_DNA"/>
</dbReference>
<evidence type="ECO:0000313" key="2">
    <source>
        <dbReference type="EMBL" id="PSL07113.1"/>
    </source>
</evidence>